<dbReference type="GeneID" id="78333496"/>
<evidence type="ECO:0000256" key="5">
    <source>
        <dbReference type="ARBA" id="ARBA00022692"/>
    </source>
</evidence>
<dbReference type="PANTHER" id="PTHR36838:SF1">
    <property type="entry name" value="SLR1864 PROTEIN"/>
    <property type="match status" value="1"/>
</dbReference>
<evidence type="ECO:0000256" key="8">
    <source>
        <dbReference type="SAM" id="Phobius"/>
    </source>
</evidence>
<keyword evidence="3" id="KW-0813">Transport</keyword>
<gene>
    <name evidence="9" type="ORF">UF66_1207</name>
</gene>
<evidence type="ECO:0000256" key="4">
    <source>
        <dbReference type="ARBA" id="ARBA00022475"/>
    </source>
</evidence>
<feature type="transmembrane region" description="Helical" evidence="8">
    <location>
        <begin position="160"/>
        <end position="180"/>
    </location>
</feature>
<evidence type="ECO:0000256" key="1">
    <source>
        <dbReference type="ARBA" id="ARBA00004651"/>
    </source>
</evidence>
<evidence type="ECO:0000313" key="10">
    <source>
        <dbReference type="Proteomes" id="UP000034455"/>
    </source>
</evidence>
<dbReference type="AlphaFoldDB" id="A0A0M2P4V1"/>
<dbReference type="InterPro" id="IPR038770">
    <property type="entry name" value="Na+/solute_symporter_sf"/>
</dbReference>
<dbReference type="Pfam" id="PF03547">
    <property type="entry name" value="Mem_trans"/>
    <property type="match status" value="1"/>
</dbReference>
<dbReference type="Gene3D" id="1.20.1530.20">
    <property type="match status" value="1"/>
</dbReference>
<dbReference type="PATRIC" id="fig|74704.6.peg.1241"/>
<comment type="similarity">
    <text evidence="2">Belongs to the auxin efflux carrier (TC 2.A.69) family.</text>
</comment>
<feature type="transmembrane region" description="Helical" evidence="8">
    <location>
        <begin position="60"/>
        <end position="81"/>
    </location>
</feature>
<keyword evidence="7 8" id="KW-0472">Membrane</keyword>
<dbReference type="GO" id="GO:0055085">
    <property type="term" value="P:transmembrane transport"/>
    <property type="evidence" value="ECO:0007669"/>
    <property type="project" value="InterPro"/>
</dbReference>
<evidence type="ECO:0000256" key="3">
    <source>
        <dbReference type="ARBA" id="ARBA00022448"/>
    </source>
</evidence>
<name>A0A0M2P4V1_STACC</name>
<feature type="transmembrane region" description="Helical" evidence="8">
    <location>
        <begin position="6"/>
        <end position="25"/>
    </location>
</feature>
<keyword evidence="5 8" id="KW-0812">Transmembrane</keyword>
<proteinExistence type="inferred from homology"/>
<keyword evidence="6 8" id="KW-1133">Transmembrane helix</keyword>
<evidence type="ECO:0000313" key="9">
    <source>
        <dbReference type="EMBL" id="KKI65250.1"/>
    </source>
</evidence>
<evidence type="ECO:0000256" key="2">
    <source>
        <dbReference type="ARBA" id="ARBA00010145"/>
    </source>
</evidence>
<evidence type="ECO:0000256" key="7">
    <source>
        <dbReference type="ARBA" id="ARBA00023136"/>
    </source>
</evidence>
<dbReference type="InterPro" id="IPR004776">
    <property type="entry name" value="Mem_transp_PIN-like"/>
</dbReference>
<dbReference type="Proteomes" id="UP000034455">
    <property type="component" value="Unassembled WGS sequence"/>
</dbReference>
<dbReference type="RefSeq" id="WP_019469164.1">
    <property type="nucleotide sequence ID" value="NZ_BKAS01000001.1"/>
</dbReference>
<dbReference type="EMBL" id="LAKJ01000002">
    <property type="protein sequence ID" value="KKI65250.1"/>
    <property type="molecule type" value="Genomic_DNA"/>
</dbReference>
<sequence length="307" mass="34334">MSEMAYILQSVLLPIFIMIALGFILQKKFTLDLKTLAKLNIYVFVPGFIFVKFYKTNFELRLLLYIVVFFIIYIIFLYIVGKVLTLVNKRDKGEATTLTNSVLFFNSGNYGVPVNDLVFKGDPLAMSVQVIVLSLQNIFTFSYGIFAIQSAQIGKLKAMLGYFKMPVLYALLFAIILNYADIPIPEFIWTPANYVADAMIAIALIMLGAQIANINFTFKWSLSYIFIFVRLVIGPVIALIIIKIMGIEGVIAQTLFIASAMPTSVNSSVIAQEYDNHPELAAELVFLSTLLSSITVVVVIYASKLLF</sequence>
<evidence type="ECO:0000256" key="6">
    <source>
        <dbReference type="ARBA" id="ARBA00022989"/>
    </source>
</evidence>
<accession>A0A0M2P4V1</accession>
<comment type="caution">
    <text evidence="9">The sequence shown here is derived from an EMBL/GenBank/DDBJ whole genome shotgun (WGS) entry which is preliminary data.</text>
</comment>
<feature type="transmembrane region" description="Helical" evidence="8">
    <location>
        <begin position="284"/>
        <end position="302"/>
    </location>
</feature>
<comment type="subcellular location">
    <subcellularLocation>
        <location evidence="1">Cell membrane</location>
        <topology evidence="1">Multi-pass membrane protein</topology>
    </subcellularLocation>
</comment>
<keyword evidence="4" id="KW-1003">Cell membrane</keyword>
<organism evidence="9 10">
    <name type="scientific">Staphylococcus cohnii subsp. cohnii</name>
    <dbReference type="NCBI Taxonomy" id="74704"/>
    <lineage>
        <taxon>Bacteria</taxon>
        <taxon>Bacillati</taxon>
        <taxon>Bacillota</taxon>
        <taxon>Bacilli</taxon>
        <taxon>Bacillales</taxon>
        <taxon>Staphylococcaceae</taxon>
        <taxon>Staphylococcus</taxon>
        <taxon>Staphylococcus cohnii species complex</taxon>
    </lineage>
</organism>
<protein>
    <submittedName>
        <fullName evidence="9">Putative membrane protein</fullName>
    </submittedName>
</protein>
<feature type="transmembrane region" description="Helical" evidence="8">
    <location>
        <begin position="192"/>
        <end position="212"/>
    </location>
</feature>
<dbReference type="GO" id="GO:0005886">
    <property type="term" value="C:plasma membrane"/>
    <property type="evidence" value="ECO:0007669"/>
    <property type="project" value="UniProtKB-SubCell"/>
</dbReference>
<feature type="transmembrane region" description="Helical" evidence="8">
    <location>
        <begin position="124"/>
        <end position="148"/>
    </location>
</feature>
<dbReference type="PANTHER" id="PTHR36838">
    <property type="entry name" value="AUXIN EFFLUX CARRIER FAMILY PROTEIN"/>
    <property type="match status" value="1"/>
</dbReference>
<feature type="transmembrane region" description="Helical" evidence="8">
    <location>
        <begin position="224"/>
        <end position="246"/>
    </location>
</feature>
<reference evidence="9 10" key="1">
    <citation type="submission" date="2015-03" db="EMBL/GenBank/DDBJ databases">
        <title>Genome Assembly of Staphylococcus cohnii subsp. cohnii strain G22B2.</title>
        <authorList>
            <person name="Nair G."/>
            <person name="Kaur G."/>
            <person name="Khatri I."/>
            <person name="Singh N.K."/>
            <person name="Sathyabama S."/>
            <person name="Maurya S.K."/>
            <person name="Subramanian S."/>
            <person name="Agrewala J.N."/>
            <person name="Mayilraj S."/>
        </authorList>
    </citation>
    <scope>NUCLEOTIDE SEQUENCE [LARGE SCALE GENOMIC DNA]</scope>
    <source>
        <strain evidence="9 10">G22B2</strain>
    </source>
</reference>